<keyword evidence="1" id="KW-0436">Ligase</keyword>
<organism evidence="6">
    <name type="scientific">Arcella intermedia</name>
    <dbReference type="NCBI Taxonomy" id="1963864"/>
    <lineage>
        <taxon>Eukaryota</taxon>
        <taxon>Amoebozoa</taxon>
        <taxon>Tubulinea</taxon>
        <taxon>Elardia</taxon>
        <taxon>Arcellinida</taxon>
        <taxon>Sphaerothecina</taxon>
        <taxon>Arcellidae</taxon>
        <taxon>Arcella</taxon>
    </lineage>
</organism>
<keyword evidence="4" id="KW-0234">DNA repair</keyword>
<accession>A0A6B2LIB0</accession>
<dbReference type="SUPFAM" id="SSF56091">
    <property type="entry name" value="DNA ligase/mRNA capping enzyme, catalytic domain"/>
    <property type="match status" value="1"/>
</dbReference>
<dbReference type="InterPro" id="IPR050326">
    <property type="entry name" value="NAD_dep_DNA_ligaseB"/>
</dbReference>
<dbReference type="Gene3D" id="3.30.470.30">
    <property type="entry name" value="DNA ligase/mRNA capping enzyme"/>
    <property type="match status" value="1"/>
</dbReference>
<proteinExistence type="predicted"/>
<evidence type="ECO:0000256" key="4">
    <source>
        <dbReference type="ARBA" id="ARBA00023204"/>
    </source>
</evidence>
<dbReference type="CDD" id="cd07896">
    <property type="entry name" value="Adenylation_kDNA_ligase_like"/>
    <property type="match status" value="1"/>
</dbReference>
<dbReference type="AlphaFoldDB" id="A0A6B2LIB0"/>
<keyword evidence="2" id="KW-0235">DNA replication</keyword>
<dbReference type="InterPro" id="IPR012310">
    <property type="entry name" value="DNA_ligase_ATP-dep_cent"/>
</dbReference>
<name>A0A6B2LIB0_9EUKA</name>
<keyword evidence="3" id="KW-0227">DNA damage</keyword>
<dbReference type="GO" id="GO:0003910">
    <property type="term" value="F:DNA ligase (ATP) activity"/>
    <property type="evidence" value="ECO:0007669"/>
    <property type="project" value="InterPro"/>
</dbReference>
<protein>
    <recommendedName>
        <fullName evidence="5">ATP-dependent DNA ligase family profile domain-containing protein</fullName>
    </recommendedName>
</protein>
<dbReference type="EMBL" id="GIBP01007853">
    <property type="protein sequence ID" value="NDV36822.1"/>
    <property type="molecule type" value="Transcribed_RNA"/>
</dbReference>
<evidence type="ECO:0000259" key="5">
    <source>
        <dbReference type="Pfam" id="PF01068"/>
    </source>
</evidence>
<evidence type="ECO:0000256" key="1">
    <source>
        <dbReference type="ARBA" id="ARBA00022598"/>
    </source>
</evidence>
<dbReference type="GO" id="GO:0005524">
    <property type="term" value="F:ATP binding"/>
    <property type="evidence" value="ECO:0007669"/>
    <property type="project" value="InterPro"/>
</dbReference>
<evidence type="ECO:0000256" key="3">
    <source>
        <dbReference type="ARBA" id="ARBA00022763"/>
    </source>
</evidence>
<feature type="domain" description="ATP-dependent DNA ligase family profile" evidence="5">
    <location>
        <begin position="9"/>
        <end position="168"/>
    </location>
</feature>
<dbReference type="PANTHER" id="PTHR47810">
    <property type="entry name" value="DNA LIGASE"/>
    <property type="match status" value="1"/>
</dbReference>
<dbReference type="GO" id="GO:0006310">
    <property type="term" value="P:DNA recombination"/>
    <property type="evidence" value="ECO:0007669"/>
    <property type="project" value="InterPro"/>
</dbReference>
<dbReference type="GO" id="GO:0006281">
    <property type="term" value="P:DNA repair"/>
    <property type="evidence" value="ECO:0007669"/>
    <property type="project" value="UniProtKB-KW"/>
</dbReference>
<sequence length="195" mass="22828">MHGQVWNREDPTGWFISEKLDGIRAFWDGSQLFSKMGTVLPVPSEFIRSLPHDVCLDGELWIGYDAFPQLMSVLRTYRMENRWQHVQYCVFDAPMHPGNYVERHTFLRDTISGYPNHITLIPVIHCMGLKHLHTVLKEITKKKGEGIMLYHPEAKYTPGRTDHLYKVKAYSEEDVKFKKYNPNTYSFLCEQYAIG</sequence>
<dbReference type="PANTHER" id="PTHR47810:SF1">
    <property type="entry name" value="DNA LIGASE B"/>
    <property type="match status" value="1"/>
</dbReference>
<evidence type="ECO:0000256" key="2">
    <source>
        <dbReference type="ARBA" id="ARBA00022705"/>
    </source>
</evidence>
<evidence type="ECO:0000313" key="6">
    <source>
        <dbReference type="EMBL" id="NDV36822.1"/>
    </source>
</evidence>
<dbReference type="Gene3D" id="3.30.1490.70">
    <property type="match status" value="1"/>
</dbReference>
<reference evidence="6" key="1">
    <citation type="journal article" date="2020" name="J. Eukaryot. Microbiol.">
        <title>De novo Sequencing, Assembly and Annotation of the Transcriptome for the Free-Living Testate Amoeba Arcella intermedia.</title>
        <authorList>
            <person name="Ribeiro G.M."/>
            <person name="Porfirio-Sousa A.L."/>
            <person name="Maurer-Alcala X.X."/>
            <person name="Katz L.A."/>
            <person name="Lahr D.J.G."/>
        </authorList>
    </citation>
    <scope>NUCLEOTIDE SEQUENCE</scope>
</reference>
<dbReference type="GO" id="GO:0006260">
    <property type="term" value="P:DNA replication"/>
    <property type="evidence" value="ECO:0007669"/>
    <property type="project" value="UniProtKB-KW"/>
</dbReference>
<dbReference type="Pfam" id="PF01068">
    <property type="entry name" value="DNA_ligase_A_M"/>
    <property type="match status" value="1"/>
</dbReference>